<dbReference type="EMBL" id="MU001897">
    <property type="protein sequence ID" value="KAF2794272.1"/>
    <property type="molecule type" value="Genomic_DNA"/>
</dbReference>
<sequence length="329" mass="38101">MGRINPPQLQSKGSKEVHFLKVRYSHVIRRYGKPLALPSTARPMSTTTSDTALPGYEQDDQEWEDVMDLEMQTDTDPTTNIIEPQSFMKFPLEIREMIYESAMTDSPTGLIIKDEKPKDSPLSFCARFLPAVAFLNHQTFAEATLVYLRRTTITFQENIYGSINLMKLLRHLPIDQIIANIRSLVYSGRLFQFTRWHGKTFIKYCAYDSLSMEFFLRRCTALRDLTLVIPAGILVNKGDTRKLKTIQEVEETVGLSPLIEHTGLRRLKLLCVDAKTYIHRLRLQSDRQLFEGFVEALQNAVWRRGGKMQVIMEVRDRYPWSAWTLSRSE</sequence>
<keyword evidence="3" id="KW-1185">Reference proteome</keyword>
<evidence type="ECO:0000313" key="2">
    <source>
        <dbReference type="EMBL" id="KAF2794272.1"/>
    </source>
</evidence>
<gene>
    <name evidence="2" type="ORF">K505DRAFT_361262</name>
</gene>
<dbReference type="Proteomes" id="UP000799757">
    <property type="component" value="Unassembled WGS sequence"/>
</dbReference>
<organism evidence="2 3">
    <name type="scientific">Melanomma pulvis-pyrius CBS 109.77</name>
    <dbReference type="NCBI Taxonomy" id="1314802"/>
    <lineage>
        <taxon>Eukaryota</taxon>
        <taxon>Fungi</taxon>
        <taxon>Dikarya</taxon>
        <taxon>Ascomycota</taxon>
        <taxon>Pezizomycotina</taxon>
        <taxon>Dothideomycetes</taxon>
        <taxon>Pleosporomycetidae</taxon>
        <taxon>Pleosporales</taxon>
        <taxon>Melanommataceae</taxon>
        <taxon>Melanomma</taxon>
    </lineage>
</organism>
<dbReference type="OrthoDB" id="3756103at2759"/>
<feature type="region of interest" description="Disordered" evidence="1">
    <location>
        <begin position="38"/>
        <end position="58"/>
    </location>
</feature>
<reference evidence="2" key="1">
    <citation type="journal article" date="2020" name="Stud. Mycol.">
        <title>101 Dothideomycetes genomes: a test case for predicting lifestyles and emergence of pathogens.</title>
        <authorList>
            <person name="Haridas S."/>
            <person name="Albert R."/>
            <person name="Binder M."/>
            <person name="Bloem J."/>
            <person name="Labutti K."/>
            <person name="Salamov A."/>
            <person name="Andreopoulos B."/>
            <person name="Baker S."/>
            <person name="Barry K."/>
            <person name="Bills G."/>
            <person name="Bluhm B."/>
            <person name="Cannon C."/>
            <person name="Castanera R."/>
            <person name="Culley D."/>
            <person name="Daum C."/>
            <person name="Ezra D."/>
            <person name="Gonzalez J."/>
            <person name="Henrissat B."/>
            <person name="Kuo A."/>
            <person name="Liang C."/>
            <person name="Lipzen A."/>
            <person name="Lutzoni F."/>
            <person name="Magnuson J."/>
            <person name="Mondo S."/>
            <person name="Nolan M."/>
            <person name="Ohm R."/>
            <person name="Pangilinan J."/>
            <person name="Park H.-J."/>
            <person name="Ramirez L."/>
            <person name="Alfaro M."/>
            <person name="Sun H."/>
            <person name="Tritt A."/>
            <person name="Yoshinaga Y."/>
            <person name="Zwiers L.-H."/>
            <person name="Turgeon B."/>
            <person name="Goodwin S."/>
            <person name="Spatafora J."/>
            <person name="Crous P."/>
            <person name="Grigoriev I."/>
        </authorList>
    </citation>
    <scope>NUCLEOTIDE SEQUENCE</scope>
    <source>
        <strain evidence="2">CBS 109.77</strain>
    </source>
</reference>
<feature type="compositionally biased region" description="Polar residues" evidence="1">
    <location>
        <begin position="42"/>
        <end position="51"/>
    </location>
</feature>
<proteinExistence type="predicted"/>
<name>A0A6A6XCV8_9PLEO</name>
<evidence type="ECO:0000313" key="3">
    <source>
        <dbReference type="Proteomes" id="UP000799757"/>
    </source>
</evidence>
<evidence type="ECO:0000256" key="1">
    <source>
        <dbReference type="SAM" id="MobiDB-lite"/>
    </source>
</evidence>
<evidence type="ECO:0008006" key="4">
    <source>
        <dbReference type="Google" id="ProtNLM"/>
    </source>
</evidence>
<dbReference type="AlphaFoldDB" id="A0A6A6XCV8"/>
<protein>
    <recommendedName>
        <fullName evidence="4">F-box domain-containing protein</fullName>
    </recommendedName>
</protein>
<accession>A0A6A6XCV8</accession>